<reference evidence="2" key="1">
    <citation type="submission" date="2015-04" db="UniProtKB">
        <authorList>
            <consortium name="EnsemblPlants"/>
        </authorList>
    </citation>
    <scope>IDENTIFICATION</scope>
</reference>
<evidence type="ECO:0000313" key="2">
    <source>
        <dbReference type="EnsemblPlants" id="OPUNC07G06340.1"/>
    </source>
</evidence>
<protein>
    <submittedName>
        <fullName evidence="2">Uncharacterized protein</fullName>
    </submittedName>
</protein>
<feature type="region of interest" description="Disordered" evidence="1">
    <location>
        <begin position="194"/>
        <end position="215"/>
    </location>
</feature>
<evidence type="ECO:0000313" key="3">
    <source>
        <dbReference type="Proteomes" id="UP000026962"/>
    </source>
</evidence>
<organism evidence="2">
    <name type="scientific">Oryza punctata</name>
    <name type="common">Red rice</name>
    <dbReference type="NCBI Taxonomy" id="4537"/>
    <lineage>
        <taxon>Eukaryota</taxon>
        <taxon>Viridiplantae</taxon>
        <taxon>Streptophyta</taxon>
        <taxon>Embryophyta</taxon>
        <taxon>Tracheophyta</taxon>
        <taxon>Spermatophyta</taxon>
        <taxon>Magnoliopsida</taxon>
        <taxon>Liliopsida</taxon>
        <taxon>Poales</taxon>
        <taxon>Poaceae</taxon>
        <taxon>BOP clade</taxon>
        <taxon>Oryzoideae</taxon>
        <taxon>Oryzeae</taxon>
        <taxon>Oryzinae</taxon>
        <taxon>Oryza</taxon>
    </lineage>
</organism>
<sequence>MESSASASLPEYVQFDGHLLPVAWLEGEVLAEFLAFLDDAAAAEEDEAEPYEVEFEEEEDPQEVEFAADDGSDDDDVVGGDLVDDGGIVEGEVDYEDDVEHFEDDGDDGSFDDLVVDLADADEPDDEAATTPAAATAENARAPRSNARMSVRPVSQFGVGNDAINDLIRKHLAEKKRRRRARRVATAMLRLRRQRRRGTAAAHRRCRRHARRRIV</sequence>
<feature type="compositionally biased region" description="Acidic residues" evidence="1">
    <location>
        <begin position="44"/>
        <end position="84"/>
    </location>
</feature>
<feature type="region of interest" description="Disordered" evidence="1">
    <location>
        <begin position="44"/>
        <end position="85"/>
    </location>
</feature>
<feature type="compositionally biased region" description="Low complexity" evidence="1">
    <location>
        <begin position="129"/>
        <end position="138"/>
    </location>
</feature>
<feature type="region of interest" description="Disordered" evidence="1">
    <location>
        <begin position="122"/>
        <end position="148"/>
    </location>
</feature>
<accession>A0A0E0LIA3</accession>
<dbReference type="AlphaFoldDB" id="A0A0E0LIA3"/>
<name>A0A0E0LIA3_ORYPU</name>
<dbReference type="Proteomes" id="UP000026962">
    <property type="component" value="Chromosome 7"/>
</dbReference>
<keyword evidence="3" id="KW-1185">Reference proteome</keyword>
<dbReference type="HOGENOM" id="CLU_088078_0_0_1"/>
<reference evidence="2" key="2">
    <citation type="submission" date="2018-05" db="EMBL/GenBank/DDBJ databases">
        <title>OpunRS2 (Oryza punctata Reference Sequence Version 2).</title>
        <authorList>
            <person name="Zhang J."/>
            <person name="Kudrna D."/>
            <person name="Lee S."/>
            <person name="Talag J."/>
            <person name="Welchert J."/>
            <person name="Wing R.A."/>
        </authorList>
    </citation>
    <scope>NUCLEOTIDE SEQUENCE [LARGE SCALE GENOMIC DNA]</scope>
</reference>
<evidence type="ECO:0000256" key="1">
    <source>
        <dbReference type="SAM" id="MobiDB-lite"/>
    </source>
</evidence>
<dbReference type="Gramene" id="OPUNC07G06340.1">
    <property type="protein sequence ID" value="OPUNC07G06340.1"/>
    <property type="gene ID" value="OPUNC07G06340"/>
</dbReference>
<proteinExistence type="predicted"/>
<dbReference type="EnsemblPlants" id="OPUNC07G06340.1">
    <property type="protein sequence ID" value="OPUNC07G06340.1"/>
    <property type="gene ID" value="OPUNC07G06340"/>
</dbReference>